<evidence type="ECO:0000313" key="12">
    <source>
        <dbReference type="EMBL" id="KIM27530.1"/>
    </source>
</evidence>
<evidence type="ECO:0000256" key="7">
    <source>
        <dbReference type="ARBA" id="ARBA00022884"/>
    </source>
</evidence>
<dbReference type="STRING" id="933852.A0A0C3ASJ9"/>
<proteinExistence type="inferred from homology"/>
<dbReference type="OrthoDB" id="26399at2759"/>
<evidence type="ECO:0000259" key="11">
    <source>
        <dbReference type="Pfam" id="PF19282"/>
    </source>
</evidence>
<organism evidence="12 13">
    <name type="scientific">Serendipita vermifera MAFF 305830</name>
    <dbReference type="NCBI Taxonomy" id="933852"/>
    <lineage>
        <taxon>Eukaryota</taxon>
        <taxon>Fungi</taxon>
        <taxon>Dikarya</taxon>
        <taxon>Basidiomycota</taxon>
        <taxon>Agaricomycotina</taxon>
        <taxon>Agaricomycetes</taxon>
        <taxon>Sebacinales</taxon>
        <taxon>Serendipitaceae</taxon>
        <taxon>Serendipita</taxon>
    </lineage>
</organism>
<gene>
    <name evidence="12" type="ORF">M408DRAFT_329975</name>
</gene>
<evidence type="ECO:0000259" key="10">
    <source>
        <dbReference type="Pfam" id="PF08389"/>
    </source>
</evidence>
<dbReference type="GO" id="GO:0016363">
    <property type="term" value="C:nuclear matrix"/>
    <property type="evidence" value="ECO:0007669"/>
    <property type="project" value="TreeGrafter"/>
</dbReference>
<dbReference type="InterPro" id="IPR045546">
    <property type="entry name" value="Exportin-T_C"/>
</dbReference>
<evidence type="ECO:0000256" key="5">
    <source>
        <dbReference type="ARBA" id="ARBA00022490"/>
    </source>
</evidence>
<dbReference type="GO" id="GO:0005643">
    <property type="term" value="C:nuclear pore"/>
    <property type="evidence" value="ECO:0007669"/>
    <property type="project" value="TreeGrafter"/>
</dbReference>
<evidence type="ECO:0000256" key="9">
    <source>
        <dbReference type="RuleBase" id="RU366037"/>
    </source>
</evidence>
<dbReference type="Pfam" id="PF08389">
    <property type="entry name" value="Xpo1"/>
    <property type="match status" value="1"/>
</dbReference>
<evidence type="ECO:0000256" key="6">
    <source>
        <dbReference type="ARBA" id="ARBA00022555"/>
    </source>
</evidence>
<accession>A0A0C3ASJ9</accession>
<reference evidence="13" key="2">
    <citation type="submission" date="2015-01" db="EMBL/GenBank/DDBJ databases">
        <title>Evolutionary Origins and Diversification of the Mycorrhizal Mutualists.</title>
        <authorList>
            <consortium name="DOE Joint Genome Institute"/>
            <consortium name="Mycorrhizal Genomics Consortium"/>
            <person name="Kohler A."/>
            <person name="Kuo A."/>
            <person name="Nagy L.G."/>
            <person name="Floudas D."/>
            <person name="Copeland A."/>
            <person name="Barry K.W."/>
            <person name="Cichocki N."/>
            <person name="Veneault-Fourrey C."/>
            <person name="LaButti K."/>
            <person name="Lindquist E.A."/>
            <person name="Lipzen A."/>
            <person name="Lundell T."/>
            <person name="Morin E."/>
            <person name="Murat C."/>
            <person name="Riley R."/>
            <person name="Ohm R."/>
            <person name="Sun H."/>
            <person name="Tunlid A."/>
            <person name="Henrissat B."/>
            <person name="Grigoriev I.V."/>
            <person name="Hibbett D.S."/>
            <person name="Martin F."/>
        </authorList>
    </citation>
    <scope>NUCLEOTIDE SEQUENCE [LARGE SCALE GENOMIC DNA]</scope>
    <source>
        <strain evidence="13">MAFF 305830</strain>
    </source>
</reference>
<dbReference type="GO" id="GO:0005737">
    <property type="term" value="C:cytoplasm"/>
    <property type="evidence" value="ECO:0007669"/>
    <property type="project" value="UniProtKB-SubCell"/>
</dbReference>
<dbReference type="Pfam" id="PF19282">
    <property type="entry name" value="Exportin-T"/>
    <property type="match status" value="1"/>
</dbReference>
<comment type="similarity">
    <text evidence="2 9">Belongs to the exportin family.</text>
</comment>
<dbReference type="SUPFAM" id="SSF48371">
    <property type="entry name" value="ARM repeat"/>
    <property type="match status" value="1"/>
</dbReference>
<feature type="domain" description="Exportin-T C-terminal" evidence="11">
    <location>
        <begin position="390"/>
        <end position="1100"/>
    </location>
</feature>
<evidence type="ECO:0000256" key="2">
    <source>
        <dbReference type="ARBA" id="ARBA00009466"/>
    </source>
</evidence>
<evidence type="ECO:0000313" key="13">
    <source>
        <dbReference type="Proteomes" id="UP000054097"/>
    </source>
</evidence>
<comment type="subcellular location">
    <subcellularLocation>
        <location evidence="1 9">Cytoplasm</location>
    </subcellularLocation>
    <subcellularLocation>
        <location evidence="9">Nucleus</location>
    </subcellularLocation>
    <text evidence="9">Shuttles between the nucleus and the cytoplasm.</text>
</comment>
<protein>
    <recommendedName>
        <fullName evidence="3 9">Exportin-T</fullName>
    </recommendedName>
    <alternativeName>
        <fullName evidence="9">Exportin(tRNA)</fullName>
    </alternativeName>
    <alternativeName>
        <fullName evidence="9">tRNA exportin</fullName>
    </alternativeName>
</protein>
<keyword evidence="6 9" id="KW-0820">tRNA-binding</keyword>
<dbReference type="InterPro" id="IPR040017">
    <property type="entry name" value="XPOT"/>
</dbReference>
<sequence>MSSPEEQIVNAITIAQNPNVYGGNHAIHSQAIEFLAKVRAESAQSWRPALSLFLAVKQEDPSKRQFGPDVRIFALSVLGEFLDMRTSKGPLAPDDFATLKEQFLNYLKSEYLYGQAESEAPFIRNKFSHVLTLFFLASYETQWLSFFSDMFALLKPPPDTQIPPLNAHISIFFFKLVQEISAEVADQLIKNARSFTAERMARDGRVRDLVRERDAQEINAAVFAIVVDAKTKLDQVRVAAAGGEMASASGNLSVEERLAEDVVELGIRAFASYVQWIDINLTVTPDTITLLFSLLSDLSLSVRLAATGAITKIVGKGLKVPSDKLKLMQVLSLGPVLHQLQEQTAQLAKENYTEALMSFRNALAHLANALGVELVALCQNTTLAPDEIGAAAEMLEECMPTALRFLADDYDDVSLSMFPLVTEILSSYKKAKQASPDTHMTAEKRTFLEEMLGVLLDMLKWDEDDEPEIFDEDDIIMFENTRKDVRKIMDMIYVLDNDLVTSAISQQAQSALDLYEGGANLPWNQAELAIYLVFMYGELGGKDKGKGRAAFCMAPSNIPKEQRKTVDYSEYPLTPQGEMMQTLIRSGISTYPNPTVAMQFFETVARYVDFFKVRKENVLPALEAFLDNRGIHHPSSGVRKRVFYLFFRFVQSLRTDIDIQHVPPILQAIQDLMTFDVELPKEFELPELYSDAINQDTLATILKEPTTFDAQLYMFEAAGALVSTLWSLPEHQANALRSVTAPLLSRLSAGLQTPIPVAGAKMSEDDFKTVLAVHHCIQALGSIPKGFPEYPSPVPPDYIPPPLTEFRQMADAILVSLDVMGRFRVVREAARFAFGRIIFAAGPSITEYIPRLMGSLLAHFDSSEFVDFIGFISHMTHKLQAQFTAVLEEVFAPLTTHVSSVIAKPITGTDDKVVHVDTKKAFLSFLSTIMSSNLGGIIVSQNNLSNLQPFLETVLQMASDPSDALNQKLALAFVSRFISVFGHPAPTTNGNGSAPASNSAFIVPGIEQFIYQRILLVAFSIPFHPDFNLKDAQSLATLQEVANLLQTIVKVRGDEALTYISTVFLPSQNVPTTTAMELTNSIRALDKRTFQKYLTDFVKASRSS</sequence>
<dbReference type="InterPro" id="IPR016024">
    <property type="entry name" value="ARM-type_fold"/>
</dbReference>
<dbReference type="HOGENOM" id="CLU_004414_0_0_1"/>
<reference evidence="12 13" key="1">
    <citation type="submission" date="2014-04" db="EMBL/GenBank/DDBJ databases">
        <authorList>
            <consortium name="DOE Joint Genome Institute"/>
            <person name="Kuo A."/>
            <person name="Zuccaro A."/>
            <person name="Kohler A."/>
            <person name="Nagy L.G."/>
            <person name="Floudas D."/>
            <person name="Copeland A."/>
            <person name="Barry K.W."/>
            <person name="Cichocki N."/>
            <person name="Veneault-Fourrey C."/>
            <person name="LaButti K."/>
            <person name="Lindquist E.A."/>
            <person name="Lipzen A."/>
            <person name="Lundell T."/>
            <person name="Morin E."/>
            <person name="Murat C."/>
            <person name="Sun H."/>
            <person name="Tunlid A."/>
            <person name="Henrissat B."/>
            <person name="Grigoriev I.V."/>
            <person name="Hibbett D.S."/>
            <person name="Martin F."/>
            <person name="Nordberg H.P."/>
            <person name="Cantor M.N."/>
            <person name="Hua S.X."/>
        </authorList>
    </citation>
    <scope>NUCLEOTIDE SEQUENCE [LARGE SCALE GENOMIC DNA]</scope>
    <source>
        <strain evidence="12 13">MAFF 305830</strain>
    </source>
</reference>
<dbReference type="GO" id="GO:0031267">
    <property type="term" value="F:small GTPase binding"/>
    <property type="evidence" value="ECO:0007669"/>
    <property type="project" value="InterPro"/>
</dbReference>
<dbReference type="GO" id="GO:0071528">
    <property type="term" value="P:tRNA re-export from nucleus"/>
    <property type="evidence" value="ECO:0007669"/>
    <property type="project" value="UniProtKB-UniRule"/>
</dbReference>
<dbReference type="InterPro" id="IPR011989">
    <property type="entry name" value="ARM-like"/>
</dbReference>
<keyword evidence="4 9" id="KW-0813">Transport</keyword>
<dbReference type="GO" id="GO:0000049">
    <property type="term" value="F:tRNA binding"/>
    <property type="evidence" value="ECO:0007669"/>
    <property type="project" value="UniProtKB-UniRule"/>
</dbReference>
<dbReference type="Gene3D" id="1.25.10.10">
    <property type="entry name" value="Leucine-rich Repeat Variant"/>
    <property type="match status" value="1"/>
</dbReference>
<evidence type="ECO:0000256" key="1">
    <source>
        <dbReference type="ARBA" id="ARBA00004496"/>
    </source>
</evidence>
<evidence type="ECO:0000256" key="8">
    <source>
        <dbReference type="ARBA" id="ARBA00023242"/>
    </source>
</evidence>
<dbReference type="AlphaFoldDB" id="A0A0C3ASJ9"/>
<evidence type="ECO:0000256" key="4">
    <source>
        <dbReference type="ARBA" id="ARBA00022448"/>
    </source>
</evidence>
<keyword evidence="8 9" id="KW-0539">Nucleus</keyword>
<comment type="function">
    <text evidence="9">tRNA nucleus export receptor which facilitates tRNA translocation across the nuclear pore complex.</text>
</comment>
<evidence type="ECO:0000256" key="3">
    <source>
        <dbReference type="ARBA" id="ARBA00018928"/>
    </source>
</evidence>
<feature type="domain" description="Exportin-1/Importin-beta-like" evidence="10">
    <location>
        <begin position="121"/>
        <end position="300"/>
    </location>
</feature>
<name>A0A0C3ASJ9_SERVB</name>
<dbReference type="InterPro" id="IPR013598">
    <property type="entry name" value="Exportin-1/Importin-b-like"/>
</dbReference>
<dbReference type="Proteomes" id="UP000054097">
    <property type="component" value="Unassembled WGS sequence"/>
</dbReference>
<dbReference type="EMBL" id="KN824298">
    <property type="protein sequence ID" value="KIM27530.1"/>
    <property type="molecule type" value="Genomic_DNA"/>
</dbReference>
<dbReference type="PANTHER" id="PTHR15952">
    <property type="entry name" value="EXPORTIN-T/LOS1"/>
    <property type="match status" value="1"/>
</dbReference>
<keyword evidence="13" id="KW-1185">Reference proteome</keyword>
<dbReference type="PANTHER" id="PTHR15952:SF11">
    <property type="entry name" value="EXPORTIN-T"/>
    <property type="match status" value="1"/>
</dbReference>
<keyword evidence="7 9" id="KW-0694">RNA-binding</keyword>
<keyword evidence="5 9" id="KW-0963">Cytoplasm</keyword>